<proteinExistence type="predicted"/>
<keyword evidence="2" id="KW-1185">Reference proteome</keyword>
<dbReference type="Proteomes" id="UP000272942">
    <property type="component" value="Unassembled WGS sequence"/>
</dbReference>
<organism evidence="3">
    <name type="scientific">Echinostoma caproni</name>
    <dbReference type="NCBI Taxonomy" id="27848"/>
    <lineage>
        <taxon>Eukaryota</taxon>
        <taxon>Metazoa</taxon>
        <taxon>Spiralia</taxon>
        <taxon>Lophotrochozoa</taxon>
        <taxon>Platyhelminthes</taxon>
        <taxon>Trematoda</taxon>
        <taxon>Digenea</taxon>
        <taxon>Plagiorchiida</taxon>
        <taxon>Echinostomata</taxon>
        <taxon>Echinostomatoidea</taxon>
        <taxon>Echinostomatidae</taxon>
        <taxon>Echinostoma</taxon>
    </lineage>
</organism>
<reference evidence="3" key="1">
    <citation type="submission" date="2016-06" db="UniProtKB">
        <authorList>
            <consortium name="WormBaseParasite"/>
        </authorList>
    </citation>
    <scope>IDENTIFICATION</scope>
</reference>
<evidence type="ECO:0000313" key="2">
    <source>
        <dbReference type="Proteomes" id="UP000272942"/>
    </source>
</evidence>
<reference evidence="1 2" key="2">
    <citation type="submission" date="2018-11" db="EMBL/GenBank/DDBJ databases">
        <authorList>
            <consortium name="Pathogen Informatics"/>
        </authorList>
    </citation>
    <scope>NUCLEOTIDE SEQUENCE [LARGE SCALE GENOMIC DNA]</scope>
    <source>
        <strain evidence="1 2">Egypt</strain>
    </source>
</reference>
<protein>
    <submittedName>
        <fullName evidence="3">G protein gamma domain-containing protein</fullName>
    </submittedName>
</protein>
<dbReference type="WBParaSite" id="ECPE_0001798501-mRNA-1">
    <property type="protein sequence ID" value="ECPE_0001798501-mRNA-1"/>
    <property type="gene ID" value="ECPE_0001798501"/>
</dbReference>
<gene>
    <name evidence="1" type="ORF">ECPE_LOCUS17939</name>
</gene>
<accession>A0A183BFF4</accession>
<name>A0A183BFF4_9TREM</name>
<evidence type="ECO:0000313" key="3">
    <source>
        <dbReference type="WBParaSite" id="ECPE_0001798501-mRNA-1"/>
    </source>
</evidence>
<dbReference type="AlphaFoldDB" id="A0A183BFF4"/>
<sequence>MSTPECNAPSLSDDEKFTAICQLEQAEEGIRQLELELTTMRIASGSNVTSREVCLVHHEDKDDVKPSLSRLKFAPDITLKPDSMKPFCEAAVQSEM</sequence>
<dbReference type="EMBL" id="UZAN01073030">
    <property type="protein sequence ID" value="VDP95316.1"/>
    <property type="molecule type" value="Genomic_DNA"/>
</dbReference>
<evidence type="ECO:0000313" key="1">
    <source>
        <dbReference type="EMBL" id="VDP95316.1"/>
    </source>
</evidence>